<organism evidence="1 2">
    <name type="scientific">Lachnoclostridium phytofermentans</name>
    <dbReference type="NCBI Taxonomy" id="66219"/>
    <lineage>
        <taxon>Bacteria</taxon>
        <taxon>Bacillati</taxon>
        <taxon>Bacillota</taxon>
        <taxon>Clostridia</taxon>
        <taxon>Lachnospirales</taxon>
        <taxon>Lachnospiraceae</taxon>
    </lineage>
</organism>
<protein>
    <submittedName>
        <fullName evidence="1">Uncharacterized protein</fullName>
    </submittedName>
</protein>
<reference evidence="1 2" key="1">
    <citation type="journal article" date="2018" name="Nat. Biotechnol.">
        <title>A standardized bacterial taxonomy based on genome phylogeny substantially revises the tree of life.</title>
        <authorList>
            <person name="Parks D.H."/>
            <person name="Chuvochina M."/>
            <person name="Waite D.W."/>
            <person name="Rinke C."/>
            <person name="Skarshewski A."/>
            <person name="Chaumeil P.A."/>
            <person name="Hugenholtz P."/>
        </authorList>
    </citation>
    <scope>NUCLEOTIDE SEQUENCE [LARGE SCALE GENOMIC DNA]</scope>
    <source>
        <strain evidence="1">UBA11728</strain>
    </source>
</reference>
<evidence type="ECO:0000313" key="2">
    <source>
        <dbReference type="Proteomes" id="UP000262969"/>
    </source>
</evidence>
<dbReference type="EMBL" id="DPVV01000247">
    <property type="protein sequence ID" value="HCL02219.1"/>
    <property type="molecule type" value="Genomic_DNA"/>
</dbReference>
<dbReference type="AlphaFoldDB" id="A0A3D2X505"/>
<dbReference type="InterPro" id="IPR002187">
    <property type="entry name" value="N-reg_PII"/>
</dbReference>
<name>A0A3D2X505_9FIRM</name>
<comment type="caution">
    <text evidence="1">The sequence shown here is derived from an EMBL/GenBank/DDBJ whole genome shotgun (WGS) entry which is preliminary data.</text>
</comment>
<dbReference type="GO" id="GO:0006808">
    <property type="term" value="P:regulation of nitrogen utilization"/>
    <property type="evidence" value="ECO:0007669"/>
    <property type="project" value="InterPro"/>
</dbReference>
<sequence length="116" mass="12623">MHVLFIVLNDVDSLDDILSGFVREGISGATILDSQGMGSAIVNNDNRNVPLFSTLRMLLSDSHPYSKTIFTVLENEKMVEKAVAVVQEVADGISSTGVGFMFTVPIGKVYQMKPED</sequence>
<evidence type="ECO:0000313" key="1">
    <source>
        <dbReference type="EMBL" id="HCL02219.1"/>
    </source>
</evidence>
<proteinExistence type="predicted"/>
<gene>
    <name evidence="1" type="ORF">DHW61_07370</name>
</gene>
<dbReference type="Proteomes" id="UP000262969">
    <property type="component" value="Unassembled WGS sequence"/>
</dbReference>
<dbReference type="InterPro" id="IPR011322">
    <property type="entry name" value="N-reg_PII-like_a/b"/>
</dbReference>
<dbReference type="SUPFAM" id="SSF54913">
    <property type="entry name" value="GlnB-like"/>
    <property type="match status" value="1"/>
</dbReference>
<dbReference type="Pfam" id="PF00543">
    <property type="entry name" value="P-II"/>
    <property type="match status" value="1"/>
</dbReference>
<accession>A0A3D2X505</accession>
<dbReference type="GO" id="GO:0030234">
    <property type="term" value="F:enzyme regulator activity"/>
    <property type="evidence" value="ECO:0007669"/>
    <property type="project" value="InterPro"/>
</dbReference>